<gene>
    <name evidence="1" type="ORF">AK37_15543</name>
</gene>
<protein>
    <submittedName>
        <fullName evidence="1">Glycosyl transferase, group 1</fullName>
    </submittedName>
</protein>
<comment type="caution">
    <text evidence="1">The sequence shown here is derived from an EMBL/GenBank/DDBJ whole genome shotgun (WGS) entry which is preliminary data.</text>
</comment>
<dbReference type="PATRIC" id="fig|1114960.4.peg.3164"/>
<name>H0JTT9_9NOCA</name>
<proteinExistence type="predicted"/>
<dbReference type="SUPFAM" id="SSF53756">
    <property type="entry name" value="UDP-Glycosyltransferase/glycogen phosphorylase"/>
    <property type="match status" value="1"/>
</dbReference>
<dbReference type="Gene3D" id="3.40.50.2000">
    <property type="entry name" value="Glycogen Phosphorylase B"/>
    <property type="match status" value="1"/>
</dbReference>
<dbReference type="PANTHER" id="PTHR12526:SF622">
    <property type="entry name" value="GLYCOSYLTRANSFERASE (GROUP I)"/>
    <property type="match status" value="1"/>
</dbReference>
<organism evidence="1 2">
    <name type="scientific">Rhodococcus pyridinivorans AK37</name>
    <dbReference type="NCBI Taxonomy" id="1114960"/>
    <lineage>
        <taxon>Bacteria</taxon>
        <taxon>Bacillati</taxon>
        <taxon>Actinomycetota</taxon>
        <taxon>Actinomycetes</taxon>
        <taxon>Mycobacteriales</taxon>
        <taxon>Nocardiaceae</taxon>
        <taxon>Rhodococcus</taxon>
    </lineage>
</organism>
<dbReference type="Pfam" id="PF13692">
    <property type="entry name" value="Glyco_trans_1_4"/>
    <property type="match status" value="1"/>
</dbReference>
<dbReference type="GO" id="GO:0016740">
    <property type="term" value="F:transferase activity"/>
    <property type="evidence" value="ECO:0007669"/>
    <property type="project" value="UniProtKB-KW"/>
</dbReference>
<reference evidence="1 2" key="1">
    <citation type="submission" date="2011-12" db="EMBL/GenBank/DDBJ databases">
        <authorList>
            <person name="Kriszt B."/>
            <person name="Tancsics A."/>
            <person name="Cserhati M."/>
            <person name="Toth A."/>
            <person name="Nagy I."/>
            <person name="Horvath B."/>
            <person name="Tamura T."/>
            <person name="Kukolya J."/>
            <person name="Szoboszlay S."/>
        </authorList>
    </citation>
    <scope>NUCLEOTIDE SEQUENCE [LARGE SCALE GENOMIC DNA]</scope>
    <source>
        <strain evidence="1 2">AK37</strain>
    </source>
</reference>
<dbReference type="AlphaFoldDB" id="H0JTT9"/>
<keyword evidence="1" id="KW-0808">Transferase</keyword>
<sequence>MSVVRNWTHVASFDDVDADRTEFGWGTDEVIVLHAGNMGAKQALENVVDAARIADERGEGVRFVLLGDGNQRAKLEELARGVERVEFLDPVGDDRFRSALLCADVLLLNEKPGVSDMAVPSKLTTYFAAGKPVLAATQDDSASAGEIHASGGGEVVPPGEPAMLLDQVLKLSADRSRMEELGRAGLQYQRDNLSAEASLERFRRRVSNSSAESVGEQL</sequence>
<accession>H0JTT9</accession>
<dbReference type="Proteomes" id="UP000005064">
    <property type="component" value="Unassembled WGS sequence"/>
</dbReference>
<evidence type="ECO:0000313" key="2">
    <source>
        <dbReference type="Proteomes" id="UP000005064"/>
    </source>
</evidence>
<dbReference type="EMBL" id="AHBW01000046">
    <property type="protein sequence ID" value="EHK82630.1"/>
    <property type="molecule type" value="Genomic_DNA"/>
</dbReference>
<evidence type="ECO:0000313" key="1">
    <source>
        <dbReference type="EMBL" id="EHK82630.1"/>
    </source>
</evidence>
<dbReference type="PANTHER" id="PTHR12526">
    <property type="entry name" value="GLYCOSYLTRANSFERASE"/>
    <property type="match status" value="1"/>
</dbReference>